<dbReference type="PANTHER" id="PTHR35336">
    <property type="entry name" value="ADENOSYLCOBINAMIDE AMIDOHYDROLASE"/>
    <property type="match status" value="1"/>
</dbReference>
<dbReference type="HOGENOM" id="CLU_1458265_0_0_2"/>
<dbReference type="Proteomes" id="UP000008138">
    <property type="component" value="Chromosome"/>
</dbReference>
<reference key="2">
    <citation type="submission" date="2011-03" db="EMBL/GenBank/DDBJ databases">
        <title>Complete genome sequence of the thermoacidophilic crenarchaeon Thermoproteus uzoniensis 768-20.</title>
        <authorList>
            <person name="Mardanov A.V."/>
            <person name="Gumerov V.M."/>
            <person name="Beletsky A.V."/>
            <person name="Prokofeva M.I."/>
            <person name="Bonch-Osmolovskaya E.A."/>
            <person name="Ravin N.V."/>
            <person name="Skryabin K.G."/>
        </authorList>
    </citation>
    <scope>NUCLEOTIDE SEQUENCE</scope>
    <source>
        <strain>768-20</strain>
    </source>
</reference>
<protein>
    <submittedName>
        <fullName evidence="1">Uncharacterized protein</fullName>
    </submittedName>
</protein>
<name>F2L2Z9_THEU7</name>
<proteinExistence type="predicted"/>
<dbReference type="AlphaFoldDB" id="F2L2Z9"/>
<dbReference type="InterPro" id="IPR002808">
    <property type="entry name" value="AdoCbi_amidolase"/>
</dbReference>
<dbReference type="STRING" id="999630.TUZN_1652"/>
<dbReference type="PANTHER" id="PTHR35336:SF5">
    <property type="entry name" value="ADENOSYLCOBINAMIDE AMIDOHYDROLASE"/>
    <property type="match status" value="1"/>
</dbReference>
<sequence length="185" mass="19762">MTLFVLDLGRDLLALGNVVLGGDFEKVRYVVFKQVDRYIADFDLYASTLLESLGLVGRAAVFFTAADISKMRRAEGRLVELYATVGLANPACIGATHSREEHTVNILVVSRVPLSRRGLLDLYRTAAEAKAATLTARGLCGGRPSLGTTSDAVLVAAPPGDAHYAGAATEIGSETSFLIYEILNK</sequence>
<evidence type="ECO:0000313" key="1">
    <source>
        <dbReference type="EMBL" id="AEA13118.1"/>
    </source>
</evidence>
<dbReference type="Pfam" id="PF01955">
    <property type="entry name" value="CbiZ"/>
    <property type="match status" value="1"/>
</dbReference>
<evidence type="ECO:0000313" key="2">
    <source>
        <dbReference type="Proteomes" id="UP000008138"/>
    </source>
</evidence>
<dbReference type="KEGG" id="tuz:TUZN_1652"/>
<dbReference type="EMBL" id="CP002590">
    <property type="protein sequence ID" value="AEA13118.1"/>
    <property type="molecule type" value="Genomic_DNA"/>
</dbReference>
<organism evidence="1 2">
    <name type="scientific">Thermoproteus uzoniensis (strain 768-20)</name>
    <dbReference type="NCBI Taxonomy" id="999630"/>
    <lineage>
        <taxon>Archaea</taxon>
        <taxon>Thermoproteota</taxon>
        <taxon>Thermoprotei</taxon>
        <taxon>Thermoproteales</taxon>
        <taxon>Thermoproteaceae</taxon>
        <taxon>Thermoproteus</taxon>
    </lineage>
</organism>
<dbReference type="InterPro" id="IPR052209">
    <property type="entry name" value="CbiZ"/>
</dbReference>
<gene>
    <name evidence="1" type="ordered locus">TUZN_1652</name>
</gene>
<reference evidence="1 2" key="1">
    <citation type="journal article" date="2011" name="J. Bacteriol.">
        <title>Complete genome sequence of the thermoacidophilic crenarchaeon Thermoproteus uzoniensis 768-20.</title>
        <authorList>
            <person name="Mardanov A.V."/>
            <person name="Gumerov V.M."/>
            <person name="Beletsky A.V."/>
            <person name="Prokofeva M.I."/>
            <person name="Bonch-Osmolovskaya E.A."/>
            <person name="Ravin N.V."/>
            <person name="Skryabin K.G."/>
        </authorList>
    </citation>
    <scope>NUCLEOTIDE SEQUENCE [LARGE SCALE GENOMIC DNA]</scope>
    <source>
        <strain evidence="1 2">768-20</strain>
    </source>
</reference>
<accession>F2L2Z9</accession>
<dbReference type="eggNOG" id="arCOG01870">
    <property type="taxonomic scope" value="Archaea"/>
</dbReference>
<keyword evidence="2" id="KW-1185">Reference proteome</keyword>